<evidence type="ECO:0000313" key="2">
    <source>
        <dbReference type="Proteomes" id="UP001293254"/>
    </source>
</evidence>
<keyword evidence="2" id="KW-1185">Reference proteome</keyword>
<gene>
    <name evidence="1" type="ORF">Salat_0519300</name>
</gene>
<comment type="caution">
    <text evidence="1">The sequence shown here is derived from an EMBL/GenBank/DDBJ whole genome shotgun (WGS) entry which is preliminary data.</text>
</comment>
<evidence type="ECO:0000313" key="1">
    <source>
        <dbReference type="EMBL" id="KAK4441844.1"/>
    </source>
</evidence>
<reference evidence="1" key="2">
    <citation type="journal article" date="2024" name="Plant">
        <title>Genomic evolution and insights into agronomic trait innovations of Sesamum species.</title>
        <authorList>
            <person name="Miao H."/>
            <person name="Wang L."/>
            <person name="Qu L."/>
            <person name="Liu H."/>
            <person name="Sun Y."/>
            <person name="Le M."/>
            <person name="Wang Q."/>
            <person name="Wei S."/>
            <person name="Zheng Y."/>
            <person name="Lin W."/>
            <person name="Duan Y."/>
            <person name="Cao H."/>
            <person name="Xiong S."/>
            <person name="Wang X."/>
            <person name="Wei L."/>
            <person name="Li C."/>
            <person name="Ma Q."/>
            <person name="Ju M."/>
            <person name="Zhao R."/>
            <person name="Li G."/>
            <person name="Mu C."/>
            <person name="Tian Q."/>
            <person name="Mei H."/>
            <person name="Zhang T."/>
            <person name="Gao T."/>
            <person name="Zhang H."/>
        </authorList>
    </citation>
    <scope>NUCLEOTIDE SEQUENCE</scope>
    <source>
        <strain evidence="1">3651</strain>
    </source>
</reference>
<name>A0AAE2D1L1_9LAMI</name>
<reference evidence="1" key="1">
    <citation type="submission" date="2020-06" db="EMBL/GenBank/DDBJ databases">
        <authorList>
            <person name="Li T."/>
            <person name="Hu X."/>
            <person name="Zhang T."/>
            <person name="Song X."/>
            <person name="Zhang H."/>
            <person name="Dai N."/>
            <person name="Sheng W."/>
            <person name="Hou X."/>
            <person name="Wei L."/>
        </authorList>
    </citation>
    <scope>NUCLEOTIDE SEQUENCE</scope>
    <source>
        <strain evidence="1">3651</strain>
        <tissue evidence="1">Leaf</tissue>
    </source>
</reference>
<proteinExistence type="predicted"/>
<dbReference type="EMBL" id="JACGWO010000001">
    <property type="protein sequence ID" value="KAK4441844.1"/>
    <property type="molecule type" value="Genomic_DNA"/>
</dbReference>
<dbReference type="Proteomes" id="UP001293254">
    <property type="component" value="Unassembled WGS sequence"/>
</dbReference>
<dbReference type="AlphaFoldDB" id="A0AAE2D1L1"/>
<protein>
    <submittedName>
        <fullName evidence="1">Uncharacterized protein</fullName>
    </submittedName>
</protein>
<sequence length="120" mass="14187">MCYSDNDAPVYTRLRPARSHRLATHILLVAARIRRSWRPHNCSCCRRLCPAAKYPNHNLLWAWTCRDRFWAWIYPLSCYFESFGSPKRFQSFTEILGPFLQIHSVHCLFHGCKHIFESSG</sequence>
<organism evidence="1 2">
    <name type="scientific">Sesamum alatum</name>
    <dbReference type="NCBI Taxonomy" id="300844"/>
    <lineage>
        <taxon>Eukaryota</taxon>
        <taxon>Viridiplantae</taxon>
        <taxon>Streptophyta</taxon>
        <taxon>Embryophyta</taxon>
        <taxon>Tracheophyta</taxon>
        <taxon>Spermatophyta</taxon>
        <taxon>Magnoliopsida</taxon>
        <taxon>eudicotyledons</taxon>
        <taxon>Gunneridae</taxon>
        <taxon>Pentapetalae</taxon>
        <taxon>asterids</taxon>
        <taxon>lamiids</taxon>
        <taxon>Lamiales</taxon>
        <taxon>Pedaliaceae</taxon>
        <taxon>Sesamum</taxon>
    </lineage>
</organism>
<accession>A0AAE2D1L1</accession>